<organism evidence="2 3">
    <name type="scientific">Dactylosporangium roseum</name>
    <dbReference type="NCBI Taxonomy" id="47989"/>
    <lineage>
        <taxon>Bacteria</taxon>
        <taxon>Bacillati</taxon>
        <taxon>Actinomycetota</taxon>
        <taxon>Actinomycetes</taxon>
        <taxon>Micromonosporales</taxon>
        <taxon>Micromonosporaceae</taxon>
        <taxon>Dactylosporangium</taxon>
    </lineage>
</organism>
<feature type="domain" description="Aminoglycoside phosphotransferase" evidence="1">
    <location>
        <begin position="48"/>
        <end position="250"/>
    </location>
</feature>
<sequence length="302" mass="32981">MTATPASTAFTPVLAARLASDAAAAAGLIPGTPELIRLGSNAVLRLSGGVVARIARDESWYAVAEREVRVARELHDAGVPCVRPWPVPQPISVDGHPVTFWAEIPGPRRRAPIADLGAVLRQLHTVNDTSLRQRLTPLDPWSHTPGRIERAPIRDRDRRVLRDVLDEVQDAWPLAEFDLPNGVIHGDAHAGNLIQDPGGAPVLLDFDSVCTGPREWDLAPTGLYAVALGWISRNDYAGFVDAYGGFDITTAPAFPLLARMRELRMTAWLAMHTTESERLAAEVEHRVACLADPQLPRHWSAR</sequence>
<dbReference type="EMBL" id="CP073721">
    <property type="protein sequence ID" value="UWZ35492.1"/>
    <property type="molecule type" value="Genomic_DNA"/>
</dbReference>
<evidence type="ECO:0000259" key="1">
    <source>
        <dbReference type="Pfam" id="PF01636"/>
    </source>
</evidence>
<evidence type="ECO:0000313" key="2">
    <source>
        <dbReference type="EMBL" id="UWZ35492.1"/>
    </source>
</evidence>
<dbReference type="PANTHER" id="PTHR21310:SF40">
    <property type="entry name" value="AMINOGLYCOSIDE PHOSPHOTRANSFERASE DOMAIN-CONTAINING PROTEIN-RELATED"/>
    <property type="match status" value="1"/>
</dbReference>
<dbReference type="Pfam" id="PF01636">
    <property type="entry name" value="APH"/>
    <property type="match status" value="1"/>
</dbReference>
<accession>A0ABY5Z109</accession>
<dbReference type="Proteomes" id="UP001058271">
    <property type="component" value="Chromosome"/>
</dbReference>
<evidence type="ECO:0000313" key="3">
    <source>
        <dbReference type="Proteomes" id="UP001058271"/>
    </source>
</evidence>
<gene>
    <name evidence="2" type="ORF">Drose_30885</name>
</gene>
<name>A0ABY5Z109_9ACTN</name>
<dbReference type="SUPFAM" id="SSF56112">
    <property type="entry name" value="Protein kinase-like (PK-like)"/>
    <property type="match status" value="1"/>
</dbReference>
<protein>
    <submittedName>
        <fullName evidence="2">Aminoglycoside phosphotransferase family protein</fullName>
    </submittedName>
</protein>
<dbReference type="InterPro" id="IPR002575">
    <property type="entry name" value="Aminoglycoside_PTrfase"/>
</dbReference>
<dbReference type="InterPro" id="IPR011009">
    <property type="entry name" value="Kinase-like_dom_sf"/>
</dbReference>
<reference evidence="2" key="1">
    <citation type="submission" date="2021-04" db="EMBL/GenBank/DDBJ databases">
        <title>Biosynthetic gene clusters of Dactylosporangioum roseum.</title>
        <authorList>
            <person name="Hartkoorn R.C."/>
            <person name="Beaudoing E."/>
            <person name="Hot D."/>
            <person name="Moureu S."/>
        </authorList>
    </citation>
    <scope>NUCLEOTIDE SEQUENCE</scope>
    <source>
        <strain evidence="2">NRRL B-16295</strain>
    </source>
</reference>
<proteinExistence type="predicted"/>
<dbReference type="Gene3D" id="3.90.1200.10">
    <property type="match status" value="1"/>
</dbReference>
<dbReference type="PANTHER" id="PTHR21310">
    <property type="entry name" value="AMINOGLYCOSIDE PHOSPHOTRANSFERASE-RELATED-RELATED"/>
    <property type="match status" value="1"/>
</dbReference>
<dbReference type="InterPro" id="IPR051678">
    <property type="entry name" value="AGP_Transferase"/>
</dbReference>
<keyword evidence="3" id="KW-1185">Reference proteome</keyword>